<keyword evidence="4 10" id="KW-0808">Transferase</keyword>
<evidence type="ECO:0000313" key="10">
    <source>
        <dbReference type="EMBL" id="MFC6891806.1"/>
    </source>
</evidence>
<evidence type="ECO:0000256" key="1">
    <source>
        <dbReference type="ARBA" id="ARBA00004651"/>
    </source>
</evidence>
<name>A0ABD5UY43_9EURY</name>
<dbReference type="GO" id="GO:0005886">
    <property type="term" value="C:plasma membrane"/>
    <property type="evidence" value="ECO:0007669"/>
    <property type="project" value="UniProtKB-SubCell"/>
</dbReference>
<dbReference type="Proteomes" id="UP001596296">
    <property type="component" value="Unassembled WGS sequence"/>
</dbReference>
<dbReference type="InterPro" id="IPR038731">
    <property type="entry name" value="RgtA/B/C-like"/>
</dbReference>
<keyword evidence="5 8" id="KW-0812">Transmembrane</keyword>
<dbReference type="GO" id="GO:0008610">
    <property type="term" value="P:lipid biosynthetic process"/>
    <property type="evidence" value="ECO:0007669"/>
    <property type="project" value="UniProtKB-ARBA"/>
</dbReference>
<feature type="transmembrane region" description="Helical" evidence="8">
    <location>
        <begin position="52"/>
        <end position="73"/>
    </location>
</feature>
<keyword evidence="6 8" id="KW-1133">Transmembrane helix</keyword>
<feature type="transmembrane region" description="Helical" evidence="8">
    <location>
        <begin position="322"/>
        <end position="341"/>
    </location>
</feature>
<feature type="transmembrane region" description="Helical" evidence="8">
    <location>
        <begin position="378"/>
        <end position="398"/>
    </location>
</feature>
<dbReference type="PANTHER" id="PTHR33908:SF11">
    <property type="entry name" value="MEMBRANE PROTEIN"/>
    <property type="match status" value="1"/>
</dbReference>
<keyword evidence="11" id="KW-1185">Reference proteome</keyword>
<evidence type="ECO:0000259" key="9">
    <source>
        <dbReference type="Pfam" id="PF13231"/>
    </source>
</evidence>
<keyword evidence="7 8" id="KW-0472">Membrane</keyword>
<feature type="transmembrane region" description="Helical" evidence="8">
    <location>
        <begin position="85"/>
        <end position="112"/>
    </location>
</feature>
<evidence type="ECO:0000256" key="8">
    <source>
        <dbReference type="SAM" id="Phobius"/>
    </source>
</evidence>
<dbReference type="PANTHER" id="PTHR33908">
    <property type="entry name" value="MANNOSYLTRANSFERASE YKCB-RELATED"/>
    <property type="match status" value="1"/>
</dbReference>
<feature type="transmembrane region" description="Helical" evidence="8">
    <location>
        <begin position="246"/>
        <end position="266"/>
    </location>
</feature>
<dbReference type="AlphaFoldDB" id="A0ABD5UY43"/>
<comment type="caution">
    <text evidence="10">The sequence shown here is derived from an EMBL/GenBank/DDBJ whole genome shotgun (WGS) entry which is preliminary data.</text>
</comment>
<evidence type="ECO:0000256" key="2">
    <source>
        <dbReference type="ARBA" id="ARBA00022475"/>
    </source>
</evidence>
<keyword evidence="3 10" id="KW-0328">Glycosyltransferase</keyword>
<organism evidence="10 11">
    <name type="scientific">Halopenitus salinus</name>
    <dbReference type="NCBI Taxonomy" id="1198295"/>
    <lineage>
        <taxon>Archaea</taxon>
        <taxon>Methanobacteriati</taxon>
        <taxon>Methanobacteriota</taxon>
        <taxon>Stenosarchaea group</taxon>
        <taxon>Halobacteria</taxon>
        <taxon>Halobacteriales</taxon>
        <taxon>Haloferacaceae</taxon>
        <taxon>Halopenitus</taxon>
    </lineage>
</organism>
<comment type="subcellular location">
    <subcellularLocation>
        <location evidence="1">Cell membrane</location>
        <topology evidence="1">Multi-pass membrane protein</topology>
    </subcellularLocation>
</comment>
<feature type="transmembrane region" description="Helical" evidence="8">
    <location>
        <begin position="23"/>
        <end position="46"/>
    </location>
</feature>
<feature type="transmembrane region" description="Helical" evidence="8">
    <location>
        <begin position="347"/>
        <end position="366"/>
    </location>
</feature>
<feature type="transmembrane region" description="Helical" evidence="8">
    <location>
        <begin position="214"/>
        <end position="234"/>
    </location>
</feature>
<evidence type="ECO:0000256" key="7">
    <source>
        <dbReference type="ARBA" id="ARBA00023136"/>
    </source>
</evidence>
<feature type="transmembrane region" description="Helical" evidence="8">
    <location>
        <begin position="132"/>
        <end position="161"/>
    </location>
</feature>
<gene>
    <name evidence="10" type="ORF">ACFQE9_04125</name>
</gene>
<feature type="transmembrane region" description="Helical" evidence="8">
    <location>
        <begin position="286"/>
        <end position="313"/>
    </location>
</feature>
<evidence type="ECO:0000256" key="3">
    <source>
        <dbReference type="ARBA" id="ARBA00022676"/>
    </source>
</evidence>
<evidence type="ECO:0000256" key="6">
    <source>
        <dbReference type="ARBA" id="ARBA00022989"/>
    </source>
</evidence>
<dbReference type="InterPro" id="IPR050297">
    <property type="entry name" value="LipidA_mod_glycosyltrf_83"/>
</dbReference>
<dbReference type="Pfam" id="PF13231">
    <property type="entry name" value="PMT_2"/>
    <property type="match status" value="1"/>
</dbReference>
<evidence type="ECO:0000256" key="5">
    <source>
        <dbReference type="ARBA" id="ARBA00022692"/>
    </source>
</evidence>
<evidence type="ECO:0000256" key="4">
    <source>
        <dbReference type="ARBA" id="ARBA00022679"/>
    </source>
</evidence>
<accession>A0ABD5UY43</accession>
<proteinExistence type="predicted"/>
<reference evidence="10 11" key="1">
    <citation type="journal article" date="2019" name="Int. J. Syst. Evol. Microbiol.">
        <title>The Global Catalogue of Microorganisms (GCM) 10K type strain sequencing project: providing services to taxonomists for standard genome sequencing and annotation.</title>
        <authorList>
            <consortium name="The Broad Institute Genomics Platform"/>
            <consortium name="The Broad Institute Genome Sequencing Center for Infectious Disease"/>
            <person name="Wu L."/>
            <person name="Ma J."/>
        </authorList>
    </citation>
    <scope>NUCLEOTIDE SEQUENCE [LARGE SCALE GENOMIC DNA]</scope>
    <source>
        <strain evidence="10 11">SKJ47</strain>
    </source>
</reference>
<keyword evidence="2" id="KW-1003">Cell membrane</keyword>
<feature type="domain" description="Glycosyltransferase RgtA/B/C/D-like" evidence="9">
    <location>
        <begin position="73"/>
        <end position="227"/>
    </location>
</feature>
<dbReference type="EC" id="2.4.-.-" evidence="10"/>
<sequence>MSRNQIWEPILVRLKTAFLLEDLFMIPLLSGICLWYSSSISTGALWGDEAQYAVAGTSILAGNPFVNIVHMFAPFGKYIIGISQLIFGTTSFGARAGIVLMSLISLFILYFVARQLQGPKAGILSVISLSTIPLFATHATSAMLDLPLVTGVTVISGLTLLEAKVSGTKWRDVLIGFSIIIASASKSYGFIYILGPSLSYLFLRKNSRNIGDTLIRVGISMAISFILVYLPLMLATPPDYYSGVELPMGLAFIFDLPIVGGLTYAFGSSFYFNIFAGHEGSTSPSIITTIMWIVDGGPFVLIGVIASIGAYILPERWRLDPWWLPAIMILPPIFIFTLILPKGFARFALPIFPIAVLIASLVSCRILQDLPFDRVPQLVIAVAILVAAISPASAFLFVDQTLSADSQYDDIAGFLTSTEGDIVVVANGRHELMWYLRDRYTEKYYRYLNASVVRDYNTENGSIKLLGVPKNVDLLTRIKTEHIDYVVLSENSNDYGKVNNSARTELVYTLSAYRTNEKGTYQISIWKVENQKNKKSNA</sequence>
<dbReference type="GO" id="GO:0016757">
    <property type="term" value="F:glycosyltransferase activity"/>
    <property type="evidence" value="ECO:0007669"/>
    <property type="project" value="UniProtKB-KW"/>
</dbReference>
<dbReference type="RefSeq" id="WP_379740751.1">
    <property type="nucleotide sequence ID" value="NZ_JBHSVN010000001.1"/>
</dbReference>
<dbReference type="EMBL" id="JBHSXL010000003">
    <property type="protein sequence ID" value="MFC6891806.1"/>
    <property type="molecule type" value="Genomic_DNA"/>
</dbReference>
<feature type="transmembrane region" description="Helical" evidence="8">
    <location>
        <begin position="173"/>
        <end position="194"/>
    </location>
</feature>
<protein>
    <submittedName>
        <fullName evidence="10">ArnT family glycosyltransferase</fullName>
        <ecNumber evidence="10">2.4.-.-</ecNumber>
    </submittedName>
</protein>
<evidence type="ECO:0000313" key="11">
    <source>
        <dbReference type="Proteomes" id="UP001596296"/>
    </source>
</evidence>